<dbReference type="Pfam" id="PF00023">
    <property type="entry name" value="Ank"/>
    <property type="match status" value="2"/>
</dbReference>
<keyword evidence="5" id="KW-1185">Reference proteome</keyword>
<dbReference type="RefSeq" id="XP_066671871.1">
    <property type="nucleotide sequence ID" value="XM_066808253.1"/>
</dbReference>
<dbReference type="GeneID" id="92041313"/>
<organism evidence="4 5">
    <name type="scientific">Apiospora hydei</name>
    <dbReference type="NCBI Taxonomy" id="1337664"/>
    <lineage>
        <taxon>Eukaryota</taxon>
        <taxon>Fungi</taxon>
        <taxon>Dikarya</taxon>
        <taxon>Ascomycota</taxon>
        <taxon>Pezizomycotina</taxon>
        <taxon>Sordariomycetes</taxon>
        <taxon>Xylariomycetidae</taxon>
        <taxon>Amphisphaeriales</taxon>
        <taxon>Apiosporaceae</taxon>
        <taxon>Apiospora</taxon>
    </lineage>
</organism>
<accession>A0ABR1X0Q0</accession>
<proteinExistence type="predicted"/>
<dbReference type="EMBL" id="JAQQWN010000004">
    <property type="protein sequence ID" value="KAK8088977.1"/>
    <property type="molecule type" value="Genomic_DNA"/>
</dbReference>
<dbReference type="SUPFAM" id="SSF48403">
    <property type="entry name" value="Ankyrin repeat"/>
    <property type="match status" value="1"/>
</dbReference>
<dbReference type="SMART" id="SM00248">
    <property type="entry name" value="ANK"/>
    <property type="match status" value="5"/>
</dbReference>
<sequence>MAHYFADDYASDEEKARLFQHGSNGEVVDMITLVKELAEREGVTTVDVIVRTQDAQGQHLGHHCARGGTAHCRAALVRCLMEFTSSQKTLQWVFLDGGDRAGNSPSMIAARHGHALMLTTLATRGAFIHLRNNAREGILHQAVQAHSTETLETAFALGAEPDSLDAQDQTPLHYAAYYNDLEACKILLGNLACPSAQDKLQGYAALHVAAKAGYADIVEVLLANDAYPDAESKEGTTALHLAATGGYSAVVTLLLGKGANVNAQDSLCRTPLHAAARSRQEGALGCVELLLASSHVKLELKDSTWKTAEELAHGQEHVLAAFKRMSNLNCG</sequence>
<reference evidence="4 5" key="1">
    <citation type="submission" date="2023-01" db="EMBL/GenBank/DDBJ databases">
        <title>Analysis of 21 Apiospora genomes using comparative genomics revels a genus with tremendous synthesis potential of carbohydrate active enzymes and secondary metabolites.</title>
        <authorList>
            <person name="Sorensen T."/>
        </authorList>
    </citation>
    <scope>NUCLEOTIDE SEQUENCE [LARGE SCALE GENOMIC DNA]</scope>
    <source>
        <strain evidence="4 5">CBS 114990</strain>
    </source>
</reference>
<feature type="repeat" description="ANK" evidence="3">
    <location>
        <begin position="101"/>
        <end position="133"/>
    </location>
</feature>
<evidence type="ECO:0000313" key="4">
    <source>
        <dbReference type="EMBL" id="KAK8088977.1"/>
    </source>
</evidence>
<protein>
    <recommendedName>
        <fullName evidence="6">Ankyrin repeat protein</fullName>
    </recommendedName>
</protein>
<evidence type="ECO:0000313" key="5">
    <source>
        <dbReference type="Proteomes" id="UP001433268"/>
    </source>
</evidence>
<keyword evidence="2 3" id="KW-0040">ANK repeat</keyword>
<dbReference type="InterPro" id="IPR002110">
    <property type="entry name" value="Ankyrin_rpt"/>
</dbReference>
<feature type="repeat" description="ANK" evidence="3">
    <location>
        <begin position="201"/>
        <end position="233"/>
    </location>
</feature>
<name>A0ABR1X0Q0_9PEZI</name>
<keyword evidence="1" id="KW-0677">Repeat</keyword>
<evidence type="ECO:0008006" key="6">
    <source>
        <dbReference type="Google" id="ProtNLM"/>
    </source>
</evidence>
<evidence type="ECO:0000256" key="1">
    <source>
        <dbReference type="ARBA" id="ARBA00022737"/>
    </source>
</evidence>
<comment type="caution">
    <text evidence="4">The sequence shown here is derived from an EMBL/GenBank/DDBJ whole genome shotgun (WGS) entry which is preliminary data.</text>
</comment>
<evidence type="ECO:0000256" key="3">
    <source>
        <dbReference type="PROSITE-ProRule" id="PRU00023"/>
    </source>
</evidence>
<dbReference type="PRINTS" id="PR01415">
    <property type="entry name" value="ANKYRIN"/>
</dbReference>
<dbReference type="PROSITE" id="PS50088">
    <property type="entry name" value="ANK_REPEAT"/>
    <property type="match status" value="4"/>
</dbReference>
<dbReference type="PANTHER" id="PTHR24171">
    <property type="entry name" value="ANKYRIN REPEAT DOMAIN-CONTAINING PROTEIN 39-RELATED"/>
    <property type="match status" value="1"/>
</dbReference>
<feature type="repeat" description="ANK" evidence="3">
    <location>
        <begin position="234"/>
        <end position="266"/>
    </location>
</feature>
<dbReference type="PROSITE" id="PS50297">
    <property type="entry name" value="ANK_REP_REGION"/>
    <property type="match status" value="3"/>
</dbReference>
<dbReference type="Pfam" id="PF12796">
    <property type="entry name" value="Ank_2"/>
    <property type="match status" value="1"/>
</dbReference>
<gene>
    <name evidence="4" type="ORF">PG997_003938</name>
</gene>
<dbReference type="InterPro" id="IPR036770">
    <property type="entry name" value="Ankyrin_rpt-contain_sf"/>
</dbReference>
<dbReference type="Proteomes" id="UP001433268">
    <property type="component" value="Unassembled WGS sequence"/>
</dbReference>
<evidence type="ECO:0000256" key="2">
    <source>
        <dbReference type="ARBA" id="ARBA00023043"/>
    </source>
</evidence>
<feature type="repeat" description="ANK" evidence="3">
    <location>
        <begin position="167"/>
        <end position="199"/>
    </location>
</feature>
<dbReference type="Gene3D" id="1.25.40.20">
    <property type="entry name" value="Ankyrin repeat-containing domain"/>
    <property type="match status" value="3"/>
</dbReference>